<accession>A0A1M4WF98</accession>
<dbReference type="GO" id="GO:0016887">
    <property type="term" value="F:ATP hydrolysis activity"/>
    <property type="evidence" value="ECO:0007669"/>
    <property type="project" value="InterPro"/>
</dbReference>
<gene>
    <name evidence="8" type="ORF">SAMN05444320_1011113</name>
</gene>
<evidence type="ECO:0000259" key="6">
    <source>
        <dbReference type="PROSITE" id="PS50893"/>
    </source>
</evidence>
<dbReference type="InterPro" id="IPR003439">
    <property type="entry name" value="ABC_transporter-like_ATP-bd"/>
</dbReference>
<keyword evidence="9" id="KW-1185">Reference proteome</keyword>
<dbReference type="AlphaFoldDB" id="A0A1M4WF98"/>
<dbReference type="PROSITE" id="PS51866">
    <property type="entry name" value="MOP"/>
    <property type="match status" value="1"/>
</dbReference>
<dbReference type="SMART" id="SM00382">
    <property type="entry name" value="AAA"/>
    <property type="match status" value="1"/>
</dbReference>
<dbReference type="SUPFAM" id="SSF50331">
    <property type="entry name" value="MOP-like"/>
    <property type="match status" value="1"/>
</dbReference>
<dbReference type="InterPro" id="IPR017871">
    <property type="entry name" value="ABC_transporter-like_CS"/>
</dbReference>
<dbReference type="STRING" id="2017.SAMN05444320_1011113"/>
<evidence type="ECO:0000256" key="5">
    <source>
        <dbReference type="PROSITE-ProRule" id="PRU01213"/>
    </source>
</evidence>
<keyword evidence="3" id="KW-0547">Nucleotide-binding</keyword>
<dbReference type="Pfam" id="PF03459">
    <property type="entry name" value="TOBE"/>
    <property type="match status" value="1"/>
</dbReference>
<dbReference type="InterPro" id="IPR003593">
    <property type="entry name" value="AAA+_ATPase"/>
</dbReference>
<dbReference type="PANTHER" id="PTHR42781">
    <property type="entry name" value="SPERMIDINE/PUTRESCINE IMPORT ATP-BINDING PROTEIN POTA"/>
    <property type="match status" value="1"/>
</dbReference>
<dbReference type="InterPro" id="IPR005116">
    <property type="entry name" value="Transp-assoc_OB_typ1"/>
</dbReference>
<feature type="domain" description="Mop" evidence="7">
    <location>
        <begin position="297"/>
        <end position="368"/>
    </location>
</feature>
<dbReference type="PROSITE" id="PS50893">
    <property type="entry name" value="ABC_TRANSPORTER_2"/>
    <property type="match status" value="1"/>
</dbReference>
<dbReference type="EMBL" id="FQVN01000001">
    <property type="protein sequence ID" value="SHE79743.1"/>
    <property type="molecule type" value="Genomic_DNA"/>
</dbReference>
<organism evidence="8 9">
    <name type="scientific">Streptoalloteichus hindustanus</name>
    <dbReference type="NCBI Taxonomy" id="2017"/>
    <lineage>
        <taxon>Bacteria</taxon>
        <taxon>Bacillati</taxon>
        <taxon>Actinomycetota</taxon>
        <taxon>Actinomycetes</taxon>
        <taxon>Pseudonocardiales</taxon>
        <taxon>Pseudonocardiaceae</taxon>
        <taxon>Streptoalloteichus</taxon>
    </lineage>
</organism>
<evidence type="ECO:0000256" key="1">
    <source>
        <dbReference type="ARBA" id="ARBA00022448"/>
    </source>
</evidence>
<evidence type="ECO:0000256" key="3">
    <source>
        <dbReference type="ARBA" id="ARBA00022741"/>
    </source>
</evidence>
<dbReference type="PANTHER" id="PTHR42781:SF4">
    <property type="entry name" value="SPERMIDINE_PUTRESCINE IMPORT ATP-BINDING PROTEIN POTA"/>
    <property type="match status" value="1"/>
</dbReference>
<dbReference type="SUPFAM" id="SSF52540">
    <property type="entry name" value="P-loop containing nucleoside triphosphate hydrolases"/>
    <property type="match status" value="1"/>
</dbReference>
<dbReference type="Gene3D" id="3.40.50.300">
    <property type="entry name" value="P-loop containing nucleotide triphosphate hydrolases"/>
    <property type="match status" value="1"/>
</dbReference>
<dbReference type="InterPro" id="IPR008995">
    <property type="entry name" value="Mo/tungstate-bd_C_term_dom"/>
</dbReference>
<keyword evidence="4 8" id="KW-0067">ATP-binding</keyword>
<dbReference type="GO" id="GO:0015689">
    <property type="term" value="P:molybdate ion transport"/>
    <property type="evidence" value="ECO:0007669"/>
    <property type="project" value="InterPro"/>
</dbReference>
<keyword evidence="2 5" id="KW-0500">Molybdenum</keyword>
<dbReference type="Pfam" id="PF00005">
    <property type="entry name" value="ABC_tran"/>
    <property type="match status" value="1"/>
</dbReference>
<dbReference type="InterPro" id="IPR004606">
    <property type="entry name" value="Mop_domain"/>
</dbReference>
<dbReference type="Gene3D" id="2.40.50.100">
    <property type="match status" value="1"/>
</dbReference>
<reference evidence="8 9" key="1">
    <citation type="submission" date="2016-11" db="EMBL/GenBank/DDBJ databases">
        <authorList>
            <person name="Jaros S."/>
            <person name="Januszkiewicz K."/>
            <person name="Wedrychowicz H."/>
        </authorList>
    </citation>
    <scope>NUCLEOTIDE SEQUENCE [LARGE SCALE GENOMIC DNA]</scope>
    <source>
        <strain evidence="8 9">DSM 44523</strain>
    </source>
</reference>
<feature type="domain" description="ABC transporter" evidence="6">
    <location>
        <begin position="8"/>
        <end position="244"/>
    </location>
</feature>
<name>A0A1M4WF98_STRHI</name>
<evidence type="ECO:0000256" key="4">
    <source>
        <dbReference type="ARBA" id="ARBA00022840"/>
    </source>
</evidence>
<evidence type="ECO:0000313" key="9">
    <source>
        <dbReference type="Proteomes" id="UP000184501"/>
    </source>
</evidence>
<dbReference type="InterPro" id="IPR050093">
    <property type="entry name" value="ABC_SmlMolc_Importer"/>
</dbReference>
<proteinExistence type="predicted"/>
<protein>
    <submittedName>
        <fullName evidence="8">Molybdate transport system ATP-binding protein</fullName>
    </submittedName>
</protein>
<dbReference type="Proteomes" id="UP000184501">
    <property type="component" value="Unassembled WGS sequence"/>
</dbReference>
<evidence type="ECO:0000259" key="7">
    <source>
        <dbReference type="PROSITE" id="PS51866"/>
    </source>
</evidence>
<evidence type="ECO:0000313" key="8">
    <source>
        <dbReference type="EMBL" id="SHE79743.1"/>
    </source>
</evidence>
<dbReference type="PROSITE" id="PS00211">
    <property type="entry name" value="ABC_TRANSPORTER_1"/>
    <property type="match status" value="1"/>
</dbReference>
<evidence type="ECO:0000256" key="2">
    <source>
        <dbReference type="ARBA" id="ARBA00022505"/>
    </source>
</evidence>
<keyword evidence="1" id="KW-0813">Transport</keyword>
<dbReference type="GO" id="GO:0005524">
    <property type="term" value="F:ATP binding"/>
    <property type="evidence" value="ECO:0007669"/>
    <property type="project" value="UniProtKB-KW"/>
</dbReference>
<sequence length="372" mass="37757">MTPAVAPAVGLEVDVELTRPGFALALGLRVEPGKVLAVLGPNGSGKSTLLGVVAGLVRPDRGRVRLGGRLLTDGGTGTHVPPHRRGVGLLAQQPLLFPHLTAEANVAFGPRARGVGRRAAQRIARRWLSEVDAEGLADRRPAELSGGQAQRVALARALAAEPTLVLLDEPFAALDVDAAPALRALLGRVLRAGGRTAVIVTHDPLDALVLSDHVVVLGAGAVVEEGPTRQVLARPRTAFTARIAGLELVAGTAGPAGLRTPDGAVLAGQRGPGLVDGAPAVAVFPPRAVAVHRERPGGSPRNVFPVVVAGLEPRADVVRLRAAAAPGGPGWAEGLAADLTPAAVADLGLEPGVPAWFAVKATEVALHPAPGA</sequence>
<dbReference type="InterPro" id="IPR027417">
    <property type="entry name" value="P-loop_NTPase"/>
</dbReference>